<dbReference type="InterPro" id="IPR005467">
    <property type="entry name" value="His_kinase_dom"/>
</dbReference>
<dbReference type="InterPro" id="IPR004358">
    <property type="entry name" value="Sig_transdc_His_kin-like_C"/>
</dbReference>
<dbReference type="GO" id="GO:0005524">
    <property type="term" value="F:ATP binding"/>
    <property type="evidence" value="ECO:0007669"/>
    <property type="project" value="UniProtKB-KW"/>
</dbReference>
<dbReference type="RefSeq" id="WP_379906717.1">
    <property type="nucleotide sequence ID" value="NZ_JBHRTR010000054.1"/>
</dbReference>
<evidence type="ECO:0000259" key="9">
    <source>
        <dbReference type="PROSITE" id="PS50109"/>
    </source>
</evidence>
<dbReference type="Gene3D" id="1.10.287.130">
    <property type="match status" value="1"/>
</dbReference>
<dbReference type="InterPro" id="IPR036890">
    <property type="entry name" value="HATPase_C_sf"/>
</dbReference>
<dbReference type="SMART" id="SM00388">
    <property type="entry name" value="HisKA"/>
    <property type="match status" value="1"/>
</dbReference>
<evidence type="ECO:0000256" key="4">
    <source>
        <dbReference type="ARBA" id="ARBA00022553"/>
    </source>
</evidence>
<dbReference type="PANTHER" id="PTHR43047">
    <property type="entry name" value="TWO-COMPONENT HISTIDINE PROTEIN KINASE"/>
    <property type="match status" value="1"/>
</dbReference>
<keyword evidence="8" id="KW-1133">Transmembrane helix</keyword>
<dbReference type="InterPro" id="IPR003661">
    <property type="entry name" value="HisK_dim/P_dom"/>
</dbReference>
<evidence type="ECO:0000256" key="8">
    <source>
        <dbReference type="SAM" id="Phobius"/>
    </source>
</evidence>
<dbReference type="Proteomes" id="UP001595528">
    <property type="component" value="Unassembled WGS sequence"/>
</dbReference>
<keyword evidence="8" id="KW-0812">Transmembrane</keyword>
<dbReference type="PROSITE" id="PS50110">
    <property type="entry name" value="RESPONSE_REGULATORY"/>
    <property type="match status" value="1"/>
</dbReference>
<evidence type="ECO:0000256" key="7">
    <source>
        <dbReference type="PROSITE-ProRule" id="PRU00169"/>
    </source>
</evidence>
<dbReference type="SMART" id="SM00304">
    <property type="entry name" value="HAMP"/>
    <property type="match status" value="1"/>
</dbReference>
<dbReference type="Pfam" id="PF00072">
    <property type="entry name" value="Response_reg"/>
    <property type="match status" value="1"/>
</dbReference>
<dbReference type="InterPro" id="IPR003594">
    <property type="entry name" value="HATPase_dom"/>
</dbReference>
<dbReference type="InterPro" id="IPR001789">
    <property type="entry name" value="Sig_transdc_resp-reg_receiver"/>
</dbReference>
<dbReference type="CDD" id="cd17546">
    <property type="entry name" value="REC_hyHK_CKI1_RcsC-like"/>
    <property type="match status" value="1"/>
</dbReference>
<protein>
    <recommendedName>
        <fullName evidence="3">histidine kinase</fullName>
        <ecNumber evidence="3">2.7.13.3</ecNumber>
    </recommendedName>
</protein>
<keyword evidence="12" id="KW-0067">ATP-binding</keyword>
<dbReference type="PRINTS" id="PR00344">
    <property type="entry name" value="BCTRLSENSOR"/>
</dbReference>
<name>A0ABV7L979_9PROT</name>
<keyword evidence="6" id="KW-0418">Kinase</keyword>
<dbReference type="Gene3D" id="6.10.340.10">
    <property type="match status" value="1"/>
</dbReference>
<evidence type="ECO:0000256" key="6">
    <source>
        <dbReference type="ARBA" id="ARBA00022777"/>
    </source>
</evidence>
<feature type="domain" description="Response regulatory" evidence="10">
    <location>
        <begin position="503"/>
        <end position="621"/>
    </location>
</feature>
<dbReference type="InterPro" id="IPR036097">
    <property type="entry name" value="HisK_dim/P_sf"/>
</dbReference>
<proteinExistence type="predicted"/>
<evidence type="ECO:0000256" key="2">
    <source>
        <dbReference type="ARBA" id="ARBA00004370"/>
    </source>
</evidence>
<keyword evidence="13" id="KW-1185">Reference proteome</keyword>
<keyword evidence="4 7" id="KW-0597">Phosphoprotein</keyword>
<evidence type="ECO:0000256" key="3">
    <source>
        <dbReference type="ARBA" id="ARBA00012438"/>
    </source>
</evidence>
<evidence type="ECO:0000313" key="13">
    <source>
        <dbReference type="Proteomes" id="UP001595528"/>
    </source>
</evidence>
<comment type="caution">
    <text evidence="12">The sequence shown here is derived from an EMBL/GenBank/DDBJ whole genome shotgun (WGS) entry which is preliminary data.</text>
</comment>
<dbReference type="SUPFAM" id="SSF47226">
    <property type="entry name" value="Histidine-containing phosphotransfer domain, HPT domain"/>
    <property type="match status" value="1"/>
</dbReference>
<dbReference type="SMART" id="SM00448">
    <property type="entry name" value="REC"/>
    <property type="match status" value="1"/>
</dbReference>
<feature type="transmembrane region" description="Helical" evidence="8">
    <location>
        <begin position="161"/>
        <end position="183"/>
    </location>
</feature>
<dbReference type="Pfam" id="PF00512">
    <property type="entry name" value="HisKA"/>
    <property type="match status" value="1"/>
</dbReference>
<dbReference type="SMART" id="SM00387">
    <property type="entry name" value="HATPase_c"/>
    <property type="match status" value="1"/>
</dbReference>
<reference evidence="13" key="1">
    <citation type="journal article" date="2019" name="Int. J. Syst. Evol. Microbiol.">
        <title>The Global Catalogue of Microorganisms (GCM) 10K type strain sequencing project: providing services to taxonomists for standard genome sequencing and annotation.</title>
        <authorList>
            <consortium name="The Broad Institute Genomics Platform"/>
            <consortium name="The Broad Institute Genome Sequencing Center for Infectious Disease"/>
            <person name="Wu L."/>
            <person name="Ma J."/>
        </authorList>
    </citation>
    <scope>NUCLEOTIDE SEQUENCE [LARGE SCALE GENOMIC DNA]</scope>
    <source>
        <strain evidence="13">KCTC 42964</strain>
    </source>
</reference>
<evidence type="ECO:0000256" key="5">
    <source>
        <dbReference type="ARBA" id="ARBA00022679"/>
    </source>
</evidence>
<evidence type="ECO:0000256" key="1">
    <source>
        <dbReference type="ARBA" id="ARBA00000085"/>
    </source>
</evidence>
<evidence type="ECO:0000259" key="11">
    <source>
        <dbReference type="PROSITE" id="PS50885"/>
    </source>
</evidence>
<dbReference type="SUPFAM" id="SSF55874">
    <property type="entry name" value="ATPase domain of HSP90 chaperone/DNA topoisomerase II/histidine kinase"/>
    <property type="match status" value="1"/>
</dbReference>
<keyword evidence="8" id="KW-0472">Membrane</keyword>
<dbReference type="EMBL" id="JBHRTR010000054">
    <property type="protein sequence ID" value="MFC3231251.1"/>
    <property type="molecule type" value="Genomic_DNA"/>
</dbReference>
<sequence length="780" mass="82814">MKLRTKALLFNLGVSATALFLAAVIATAIVLVVRMEERSSRLALLRADMLRAEGLTSELLLDGAGERPLQQWRKLSLDLQTRLLGEEGPLPDMPQLREEFLSRIRAMDQSFERLGQLSGAEPAIIRNVLVMRLRTNKDALLSRIEEIEGETILSTAEQHRWLVAAALAAIAVLLVLAGSHYWVTRRYLLSTYEELGGTIRGLADGQLAVPIPATGSGEAGELLGRLEEMRARLFEAMQREAEQRRRAEDLSRAKSNFVASVSHELRTPLSGLLGRLELAAGRTALPAIAADLALARTAGSHLLALVNQVLDFSRMEAGHFELAVAPFDPDQLVRGVEGLLAAEAAERGLHLRTAFAFEGGEGCRLQGDEPRLRQVLINLVGNAIKFTPSGEVEVAGGVTASGSGRRLLSLTVSDTGPGVPAEARERIFGEFVQLEQSGDATQSGAGLGLAITARIVHRMGGVISVGEAAGGGACFRVAVDLPLAPAAAARESAGAKLPDAPLSVLVVEDVAFNRDIVREFLTAAGHRVEEAGDGREALRRLAGSGPFDVVLMDINMPVMDGIEATRQIRASGADWADLPILGLTANAFHEQVQTYLAAGMTGCLAKPVVWDELYSRLSEVTGRNVSRVRIDRRDRAATPASAAPVVAPVPASPPVAGIVDRQQMEDLLTYLGADQAIASQQEALAHLEDRMPHLPDLCGSPVQFTREVHALAGVASNFGFAALAARLRQLEQGGPGGGDGAAAMADLPDLVAVTRRETERLMATLSGDAVSSAGARTAGG</sequence>
<keyword evidence="12" id="KW-0547">Nucleotide-binding</keyword>
<dbReference type="InterPro" id="IPR011006">
    <property type="entry name" value="CheY-like_superfamily"/>
</dbReference>
<feature type="domain" description="HAMP" evidence="11">
    <location>
        <begin position="186"/>
        <end position="238"/>
    </location>
</feature>
<feature type="transmembrane region" description="Helical" evidence="8">
    <location>
        <begin position="12"/>
        <end position="33"/>
    </location>
</feature>
<dbReference type="Gene3D" id="3.30.565.10">
    <property type="entry name" value="Histidine kinase-like ATPase, C-terminal domain"/>
    <property type="match status" value="1"/>
</dbReference>
<keyword evidence="5" id="KW-0808">Transferase</keyword>
<gene>
    <name evidence="12" type="ORF">ACFOGJ_28645</name>
</gene>
<evidence type="ECO:0000259" key="10">
    <source>
        <dbReference type="PROSITE" id="PS50110"/>
    </source>
</evidence>
<dbReference type="InterPro" id="IPR036641">
    <property type="entry name" value="HPT_dom_sf"/>
</dbReference>
<dbReference type="EC" id="2.7.13.3" evidence="3"/>
<dbReference type="SUPFAM" id="SSF52172">
    <property type="entry name" value="CheY-like"/>
    <property type="match status" value="1"/>
</dbReference>
<dbReference type="PROSITE" id="PS50885">
    <property type="entry name" value="HAMP"/>
    <property type="match status" value="1"/>
</dbReference>
<dbReference type="CDD" id="cd00082">
    <property type="entry name" value="HisKA"/>
    <property type="match status" value="1"/>
</dbReference>
<accession>A0ABV7L979</accession>
<feature type="domain" description="Histidine kinase" evidence="9">
    <location>
        <begin position="260"/>
        <end position="483"/>
    </location>
</feature>
<dbReference type="InterPro" id="IPR003660">
    <property type="entry name" value="HAMP_dom"/>
</dbReference>
<feature type="modified residue" description="4-aspartylphosphate" evidence="7">
    <location>
        <position position="553"/>
    </location>
</feature>
<organism evidence="12 13">
    <name type="scientific">Marinibaculum pumilum</name>
    <dbReference type="NCBI Taxonomy" id="1766165"/>
    <lineage>
        <taxon>Bacteria</taxon>
        <taxon>Pseudomonadati</taxon>
        <taxon>Pseudomonadota</taxon>
        <taxon>Alphaproteobacteria</taxon>
        <taxon>Rhodospirillales</taxon>
        <taxon>Rhodospirillaceae</taxon>
        <taxon>Marinibaculum</taxon>
    </lineage>
</organism>
<dbReference type="SUPFAM" id="SSF47384">
    <property type="entry name" value="Homodimeric domain of signal transducing histidine kinase"/>
    <property type="match status" value="1"/>
</dbReference>
<evidence type="ECO:0000313" key="12">
    <source>
        <dbReference type="EMBL" id="MFC3231251.1"/>
    </source>
</evidence>
<dbReference type="PROSITE" id="PS50109">
    <property type="entry name" value="HIS_KIN"/>
    <property type="match status" value="1"/>
</dbReference>
<dbReference type="Pfam" id="PF02518">
    <property type="entry name" value="HATPase_c"/>
    <property type="match status" value="1"/>
</dbReference>
<comment type="catalytic activity">
    <reaction evidence="1">
        <text>ATP + protein L-histidine = ADP + protein N-phospho-L-histidine.</text>
        <dbReference type="EC" id="2.7.13.3"/>
    </reaction>
</comment>
<comment type="subcellular location">
    <subcellularLocation>
        <location evidence="2">Membrane</location>
    </subcellularLocation>
</comment>
<dbReference type="Gene3D" id="3.40.50.2300">
    <property type="match status" value="1"/>
</dbReference>